<gene>
    <name evidence="1" type="ORF">SASC598J21_006020</name>
</gene>
<accession>A0A074VGN4</accession>
<name>A0A074VGN4_9NEIS</name>
<protein>
    <submittedName>
        <fullName evidence="1">Uncharacterized protein</fullName>
    </submittedName>
</protein>
<dbReference type="Proteomes" id="UP000027644">
    <property type="component" value="Unassembled WGS sequence"/>
</dbReference>
<dbReference type="EMBL" id="AVQL01000381">
    <property type="protein sequence ID" value="KEQ01625.1"/>
    <property type="molecule type" value="Genomic_DNA"/>
</dbReference>
<evidence type="ECO:0000313" key="2">
    <source>
        <dbReference type="Proteomes" id="UP000027644"/>
    </source>
</evidence>
<dbReference type="AlphaFoldDB" id="A0A074VGN4"/>
<sequence>MYKIISSSIYQISKLNLLIIPKAYGVLKILF</sequence>
<organism evidence="1 2">
    <name type="scientific">Snodgrassella alvi SCGC AB-598-J21</name>
    <dbReference type="NCBI Taxonomy" id="1385367"/>
    <lineage>
        <taxon>Bacteria</taxon>
        <taxon>Pseudomonadati</taxon>
        <taxon>Pseudomonadota</taxon>
        <taxon>Betaproteobacteria</taxon>
        <taxon>Neisseriales</taxon>
        <taxon>Neisseriaceae</taxon>
        <taxon>Snodgrassella</taxon>
    </lineage>
</organism>
<reference evidence="1 2" key="1">
    <citation type="journal article" date="2014" name="PLoS Genet.">
        <title>Hidden diversity in honey bee gut symbionts detected by single-cell genomics.</title>
        <authorList>
            <person name="Engel P."/>
            <person name="Stepanauskas R."/>
            <person name="Moran N."/>
        </authorList>
    </citation>
    <scope>NUCLEOTIDE SEQUENCE [LARGE SCALE GENOMIC DNA]</scope>
    <source>
        <strain evidence="1 2">SCGC AB-598-J21</strain>
    </source>
</reference>
<comment type="caution">
    <text evidence="1">The sequence shown here is derived from an EMBL/GenBank/DDBJ whole genome shotgun (WGS) entry which is preliminary data.</text>
</comment>
<proteinExistence type="predicted"/>
<evidence type="ECO:0000313" key="1">
    <source>
        <dbReference type="EMBL" id="KEQ01625.1"/>
    </source>
</evidence>